<keyword evidence="2 5" id="KW-0812">Transmembrane</keyword>
<dbReference type="RefSeq" id="WP_198917098.1">
    <property type="nucleotide sequence ID" value="NZ_JAEKPD010000015.1"/>
</dbReference>
<dbReference type="InterPro" id="IPR009915">
    <property type="entry name" value="NnrU_dom"/>
</dbReference>
<feature type="transmembrane region" description="Helical" evidence="5">
    <location>
        <begin position="38"/>
        <end position="57"/>
    </location>
</feature>
<organism evidence="7 8">
    <name type="scientific">Palleronia pontilimi</name>
    <dbReference type="NCBI Taxonomy" id="1964209"/>
    <lineage>
        <taxon>Bacteria</taxon>
        <taxon>Pseudomonadati</taxon>
        <taxon>Pseudomonadota</taxon>
        <taxon>Alphaproteobacteria</taxon>
        <taxon>Rhodobacterales</taxon>
        <taxon>Roseobacteraceae</taxon>
        <taxon>Palleronia</taxon>
    </lineage>
</organism>
<keyword evidence="8" id="KW-1185">Reference proteome</keyword>
<protein>
    <recommendedName>
        <fullName evidence="6">NnrU domain-containing protein</fullName>
    </recommendedName>
</protein>
<name>A0A934IGF2_9RHOB</name>
<dbReference type="Proteomes" id="UP000642488">
    <property type="component" value="Unassembled WGS sequence"/>
</dbReference>
<evidence type="ECO:0000313" key="8">
    <source>
        <dbReference type="Proteomes" id="UP000642488"/>
    </source>
</evidence>
<evidence type="ECO:0000256" key="2">
    <source>
        <dbReference type="ARBA" id="ARBA00022692"/>
    </source>
</evidence>
<comment type="caution">
    <text evidence="7">The sequence shown here is derived from an EMBL/GenBank/DDBJ whole genome shotgun (WGS) entry which is preliminary data.</text>
</comment>
<dbReference type="EMBL" id="JAEKPD010000015">
    <property type="protein sequence ID" value="MBJ3763927.1"/>
    <property type="molecule type" value="Genomic_DNA"/>
</dbReference>
<comment type="subcellular location">
    <subcellularLocation>
        <location evidence="1">Membrane</location>
        <topology evidence="1">Multi-pass membrane protein</topology>
    </subcellularLocation>
</comment>
<gene>
    <name evidence="7" type="ORF">ILP92_14335</name>
</gene>
<feature type="transmembrane region" description="Helical" evidence="5">
    <location>
        <begin position="161"/>
        <end position="181"/>
    </location>
</feature>
<feature type="transmembrane region" description="Helical" evidence="5">
    <location>
        <begin position="108"/>
        <end position="135"/>
    </location>
</feature>
<evidence type="ECO:0000256" key="3">
    <source>
        <dbReference type="ARBA" id="ARBA00022989"/>
    </source>
</evidence>
<proteinExistence type="predicted"/>
<evidence type="ECO:0000256" key="5">
    <source>
        <dbReference type="SAM" id="Phobius"/>
    </source>
</evidence>
<evidence type="ECO:0000256" key="4">
    <source>
        <dbReference type="ARBA" id="ARBA00023136"/>
    </source>
</evidence>
<keyword evidence="4 5" id="KW-0472">Membrane</keyword>
<evidence type="ECO:0000259" key="6">
    <source>
        <dbReference type="Pfam" id="PF07298"/>
    </source>
</evidence>
<evidence type="ECO:0000313" key="7">
    <source>
        <dbReference type="EMBL" id="MBJ3763927.1"/>
    </source>
</evidence>
<reference evidence="7" key="1">
    <citation type="submission" date="2020-12" db="EMBL/GenBank/DDBJ databases">
        <title>Bacterial taxonomy.</title>
        <authorList>
            <person name="Pan X."/>
        </authorList>
    </citation>
    <scope>NUCLEOTIDE SEQUENCE</scope>
    <source>
        <strain evidence="7">KCTC 52957</strain>
    </source>
</reference>
<dbReference type="Pfam" id="PF07298">
    <property type="entry name" value="NnrU"/>
    <property type="match status" value="1"/>
</dbReference>
<accession>A0A934IGF2</accession>
<feature type="domain" description="NnrU" evidence="6">
    <location>
        <begin position="3"/>
        <end position="183"/>
    </location>
</feature>
<evidence type="ECO:0000256" key="1">
    <source>
        <dbReference type="ARBA" id="ARBA00004141"/>
    </source>
</evidence>
<dbReference type="AlphaFoldDB" id="A0A934IGF2"/>
<keyword evidence="3 5" id="KW-1133">Transmembrane helix</keyword>
<dbReference type="GO" id="GO:0016020">
    <property type="term" value="C:membrane"/>
    <property type="evidence" value="ECO:0007669"/>
    <property type="project" value="UniProtKB-SubCell"/>
</dbReference>
<feature type="transmembrane region" description="Helical" evidence="5">
    <location>
        <begin position="69"/>
        <end position="88"/>
    </location>
</feature>
<sequence length="186" mass="20238">MALLIVGLALWVAAHVFKRVAPDTRAALTQKMGQASKGVFAAVLVASVVLIVLGYRAAPFVPLYTPPVWGVHVVDLGMIFAIALFGLGSSKSNLRGLTRHPQLWGFTLWSVLHLLVNGDLASAIMWGTFIVWALAEMQLINWREPDWVPYQGGSTKGTVRLLVISLVLYAIISAVHAWLGVWPFPG</sequence>